<gene>
    <name evidence="1" type="ORF">ERS852406_02193</name>
    <name evidence="2" type="ORF">JTJ23_02175</name>
    <name evidence="3" type="ORF">L0N21_03505</name>
</gene>
<reference evidence="2" key="2">
    <citation type="submission" date="2021-02" db="EMBL/GenBank/DDBJ databases">
        <title>Metagenome-assembled genomes from human diarrheal sample B26.</title>
        <authorList>
            <person name="Ateba T.P."/>
            <person name="Alayande K.A."/>
            <person name="Mwanza M."/>
        </authorList>
    </citation>
    <scope>NUCLEOTIDE SEQUENCE</scope>
    <source>
        <strain evidence="2">06WH</strain>
    </source>
</reference>
<evidence type="ECO:0000313" key="3">
    <source>
        <dbReference type="EMBL" id="MCG4764588.1"/>
    </source>
</evidence>
<evidence type="ECO:0000313" key="1">
    <source>
        <dbReference type="EMBL" id="CUO53239.1"/>
    </source>
</evidence>
<dbReference type="Proteomes" id="UP000737612">
    <property type="component" value="Unassembled WGS sequence"/>
</dbReference>
<accession>A0A174FX88</accession>
<name>A0A174FX88_9FIRM</name>
<sequence>MTLNELFAIQEADVTKEFLLKAGWSEIAEEPAEIFRRSRLVPDRVESHKEYKS</sequence>
<evidence type="ECO:0000313" key="2">
    <source>
        <dbReference type="EMBL" id="MBN2952412.1"/>
    </source>
</evidence>
<dbReference type="Proteomes" id="UP000095706">
    <property type="component" value="Unassembled WGS sequence"/>
</dbReference>
<reference evidence="1 4" key="1">
    <citation type="submission" date="2015-09" db="EMBL/GenBank/DDBJ databases">
        <authorList>
            <consortium name="Pathogen Informatics"/>
        </authorList>
    </citation>
    <scope>NUCLEOTIDE SEQUENCE [LARGE SCALE GENOMIC DNA]</scope>
    <source>
        <strain evidence="1 4">2789STDY5608849</strain>
    </source>
</reference>
<dbReference type="RefSeq" id="WP_156327583.1">
    <property type="nucleotide sequence ID" value="NZ_CAXSRP010000007.1"/>
</dbReference>
<dbReference type="GeneID" id="79855746"/>
<dbReference type="EMBL" id="CYYV01000010">
    <property type="protein sequence ID" value="CUO53239.1"/>
    <property type="molecule type" value="Genomic_DNA"/>
</dbReference>
<proteinExistence type="predicted"/>
<dbReference type="AlphaFoldDB" id="A0A174FX88"/>
<dbReference type="Proteomes" id="UP001199915">
    <property type="component" value="Unassembled WGS sequence"/>
</dbReference>
<reference evidence="3" key="3">
    <citation type="submission" date="2022-01" db="EMBL/GenBank/DDBJ databases">
        <title>Collection of gut derived symbiotic bacterial strains cultured from healthy donors.</title>
        <authorList>
            <person name="Lin H."/>
            <person name="Kohout C."/>
            <person name="Waligurski E."/>
            <person name="Pamer E.G."/>
        </authorList>
    </citation>
    <scope>NUCLEOTIDE SEQUENCE</scope>
    <source>
        <strain evidence="3">DFI.5.49</strain>
    </source>
</reference>
<organism evidence="1 4">
    <name type="scientific">Fusicatenibacter saccharivorans</name>
    <dbReference type="NCBI Taxonomy" id="1150298"/>
    <lineage>
        <taxon>Bacteria</taxon>
        <taxon>Bacillati</taxon>
        <taxon>Bacillota</taxon>
        <taxon>Clostridia</taxon>
        <taxon>Lachnospirales</taxon>
        <taxon>Lachnospiraceae</taxon>
        <taxon>Fusicatenibacter</taxon>
    </lineage>
</organism>
<dbReference type="EMBL" id="JAKNFS010000004">
    <property type="protein sequence ID" value="MCG4764588.1"/>
    <property type="molecule type" value="Genomic_DNA"/>
</dbReference>
<evidence type="ECO:0000313" key="4">
    <source>
        <dbReference type="Proteomes" id="UP000095706"/>
    </source>
</evidence>
<protein>
    <submittedName>
        <fullName evidence="1">Uncharacterized protein</fullName>
    </submittedName>
</protein>
<dbReference type="EMBL" id="JAFHBD010000006">
    <property type="protein sequence ID" value="MBN2952412.1"/>
    <property type="molecule type" value="Genomic_DNA"/>
</dbReference>